<dbReference type="EMBL" id="REGN01008620">
    <property type="protein sequence ID" value="RNA03122.1"/>
    <property type="molecule type" value="Genomic_DNA"/>
</dbReference>
<evidence type="ECO:0000256" key="1">
    <source>
        <dbReference type="SAM" id="MobiDB-lite"/>
    </source>
</evidence>
<accession>A0A3M7PVA0</accession>
<name>A0A3M7PVA0_BRAPC</name>
<comment type="caution">
    <text evidence="2">The sequence shown here is derived from an EMBL/GenBank/DDBJ whole genome shotgun (WGS) entry which is preliminary data.</text>
</comment>
<proteinExistence type="predicted"/>
<evidence type="ECO:0000313" key="3">
    <source>
        <dbReference type="Proteomes" id="UP000276133"/>
    </source>
</evidence>
<feature type="region of interest" description="Disordered" evidence="1">
    <location>
        <begin position="62"/>
        <end position="85"/>
    </location>
</feature>
<dbReference type="Proteomes" id="UP000276133">
    <property type="component" value="Unassembled WGS sequence"/>
</dbReference>
<dbReference type="AlphaFoldDB" id="A0A3M7PVA0"/>
<protein>
    <submittedName>
        <fullName evidence="2">Uncharacterized protein</fullName>
    </submittedName>
</protein>
<gene>
    <name evidence="2" type="ORF">BpHYR1_035866</name>
</gene>
<organism evidence="2 3">
    <name type="scientific">Brachionus plicatilis</name>
    <name type="common">Marine rotifer</name>
    <name type="synonym">Brachionus muelleri</name>
    <dbReference type="NCBI Taxonomy" id="10195"/>
    <lineage>
        <taxon>Eukaryota</taxon>
        <taxon>Metazoa</taxon>
        <taxon>Spiralia</taxon>
        <taxon>Gnathifera</taxon>
        <taxon>Rotifera</taxon>
        <taxon>Eurotatoria</taxon>
        <taxon>Monogononta</taxon>
        <taxon>Pseudotrocha</taxon>
        <taxon>Ploima</taxon>
        <taxon>Brachionidae</taxon>
        <taxon>Brachionus</taxon>
    </lineage>
</organism>
<sequence>MLNHIQCNLYEIFYAYNICLIESNFSALFKGFVFNCDLDRIKDKTLWPRGAVVCRYRKPYAERNQNTQSSSEAKTSNTPKQSNTN</sequence>
<reference evidence="2 3" key="1">
    <citation type="journal article" date="2018" name="Sci. Rep.">
        <title>Genomic signatures of local adaptation to the degree of environmental predictability in rotifers.</title>
        <authorList>
            <person name="Franch-Gras L."/>
            <person name="Hahn C."/>
            <person name="Garcia-Roger E.M."/>
            <person name="Carmona M.J."/>
            <person name="Serra M."/>
            <person name="Gomez A."/>
        </authorList>
    </citation>
    <scope>NUCLEOTIDE SEQUENCE [LARGE SCALE GENOMIC DNA]</scope>
    <source>
        <strain evidence="2">HYR1</strain>
    </source>
</reference>
<feature type="compositionally biased region" description="Polar residues" evidence="1">
    <location>
        <begin position="63"/>
        <end position="85"/>
    </location>
</feature>
<evidence type="ECO:0000313" key="2">
    <source>
        <dbReference type="EMBL" id="RNA03122.1"/>
    </source>
</evidence>
<keyword evidence="3" id="KW-1185">Reference proteome</keyword>